<proteinExistence type="predicted"/>
<dbReference type="Pfam" id="PF07793">
    <property type="entry name" value="DUF1631"/>
    <property type="match status" value="2"/>
</dbReference>
<organism evidence="1 2">
    <name type="scientific">Piscinibacterium candidicorallinum</name>
    <dbReference type="NCBI Taxonomy" id="1793872"/>
    <lineage>
        <taxon>Bacteria</taxon>
        <taxon>Pseudomonadati</taxon>
        <taxon>Pseudomonadota</taxon>
        <taxon>Betaproteobacteria</taxon>
        <taxon>Burkholderiales</taxon>
        <taxon>Piscinibacterium</taxon>
    </lineage>
</organism>
<sequence>MSSSPDPLNAARDALAACCKAAARAFLDAPPLAMSTQEALLQHFRTQAIPSAQAAAAFWQVEQRFTAELASQMQMHLARACERLLAADTVQRAQPAGPLALADAAQLERQVALIAWTAQLPAELTQIEEQLSYQVRRVLRSLEGQRPGLRADAQPFSARQLAQCITEVWDALAAPHGGGALLFARHAAALQPVVLSALRSVLAILDERYPIPAPRAVPQPTIRTHPAHEAPAPEPGADDPLHALVLFTAPELAQALATRIAALRRRGHGPDLQPELERIEAQRAQDAPQLRAEPQTLIRRTRSLFEELQQLPDLSRFDPSQVETLRLLSRVFMILMRDTRLYPELHTALEDLQAPLLRTALRDAAFFTDFDHPARRAIAQLIATGMDRTVSESQRIERLRGALKSASALLLQSSQTSRIHPTASDAADDVAARDAAFMAVGERLTQYEMPDFVARMLTMHWSELLARAYVRSSADPAIWIEGLRVLDRLIWSVQLRGDDRFARELTRELPGLVRSVRSGMKASGASIETTERFMKQLEDWHIKMLKATSVTVLVRSGNHKRAYRNLGQTVARLTRTDLVQMKTESGRATTGRVLWASPAKSRFILARSNRHAARLVRDTEVRRMLQSGQLAINRKPE</sequence>
<gene>
    <name evidence="1" type="ORF">ACFOEN_15870</name>
</gene>
<dbReference type="RefSeq" id="WP_377305609.1">
    <property type="nucleotide sequence ID" value="NZ_CP180191.1"/>
</dbReference>
<keyword evidence="2" id="KW-1185">Reference proteome</keyword>
<comment type="caution">
    <text evidence="1">The sequence shown here is derived from an EMBL/GenBank/DDBJ whole genome shotgun (WGS) entry which is preliminary data.</text>
</comment>
<name>A0ABV7H5F1_9BURK</name>
<evidence type="ECO:0000313" key="2">
    <source>
        <dbReference type="Proteomes" id="UP001595556"/>
    </source>
</evidence>
<dbReference type="EMBL" id="JBHRTI010000010">
    <property type="protein sequence ID" value="MFC3149104.1"/>
    <property type="molecule type" value="Genomic_DNA"/>
</dbReference>
<reference evidence="2" key="1">
    <citation type="journal article" date="2019" name="Int. J. Syst. Evol. Microbiol.">
        <title>The Global Catalogue of Microorganisms (GCM) 10K type strain sequencing project: providing services to taxonomists for standard genome sequencing and annotation.</title>
        <authorList>
            <consortium name="The Broad Institute Genomics Platform"/>
            <consortium name="The Broad Institute Genome Sequencing Center for Infectious Disease"/>
            <person name="Wu L."/>
            <person name="Ma J."/>
        </authorList>
    </citation>
    <scope>NUCLEOTIDE SEQUENCE [LARGE SCALE GENOMIC DNA]</scope>
    <source>
        <strain evidence="2">KCTC 52168</strain>
    </source>
</reference>
<dbReference type="Proteomes" id="UP001595556">
    <property type="component" value="Unassembled WGS sequence"/>
</dbReference>
<dbReference type="InterPro" id="IPR012434">
    <property type="entry name" value="DUF1631"/>
</dbReference>
<accession>A0ABV7H5F1</accession>
<evidence type="ECO:0000313" key="1">
    <source>
        <dbReference type="EMBL" id="MFC3149104.1"/>
    </source>
</evidence>
<protein>
    <submittedName>
        <fullName evidence="1">DUF1631 family protein</fullName>
    </submittedName>
</protein>